<dbReference type="GeneTree" id="ENSGT00940000165145"/>
<dbReference type="GO" id="GO:0070837">
    <property type="term" value="P:dehydroascorbic acid transport"/>
    <property type="evidence" value="ECO:0007669"/>
    <property type="project" value="TreeGrafter"/>
</dbReference>
<keyword evidence="2 5" id="KW-0812">Transmembrane</keyword>
<keyword evidence="4 5" id="KW-0472">Membrane</keyword>
<dbReference type="InterPro" id="IPR036259">
    <property type="entry name" value="MFS_trans_sf"/>
</dbReference>
<evidence type="ECO:0000256" key="1">
    <source>
        <dbReference type="ARBA" id="ARBA00004141"/>
    </source>
</evidence>
<dbReference type="Gene3D" id="1.20.1250.20">
    <property type="entry name" value="MFS general substrate transporter like domains"/>
    <property type="match status" value="1"/>
</dbReference>
<organism evidence="7 8">
    <name type="scientific">Gopherus evgoodei</name>
    <name type="common">Goodes thornscrub tortoise</name>
    <dbReference type="NCBI Taxonomy" id="1825980"/>
    <lineage>
        <taxon>Eukaryota</taxon>
        <taxon>Metazoa</taxon>
        <taxon>Chordata</taxon>
        <taxon>Craniata</taxon>
        <taxon>Vertebrata</taxon>
        <taxon>Euteleostomi</taxon>
        <taxon>Archelosauria</taxon>
        <taxon>Testudinata</taxon>
        <taxon>Testudines</taxon>
        <taxon>Cryptodira</taxon>
        <taxon>Durocryptodira</taxon>
        <taxon>Testudinoidea</taxon>
        <taxon>Testudinidae</taxon>
        <taxon>Gopherus</taxon>
    </lineage>
</organism>
<reference evidence="7" key="3">
    <citation type="submission" date="2025-09" db="UniProtKB">
        <authorList>
            <consortium name="Ensembl"/>
        </authorList>
    </citation>
    <scope>IDENTIFICATION</scope>
</reference>
<dbReference type="Proteomes" id="UP000694390">
    <property type="component" value="Chromosome 13"/>
</dbReference>
<dbReference type="PROSITE" id="PS50850">
    <property type="entry name" value="MFS"/>
    <property type="match status" value="1"/>
</dbReference>
<dbReference type="PANTHER" id="PTHR23503">
    <property type="entry name" value="SOLUTE CARRIER FAMILY 2"/>
    <property type="match status" value="1"/>
</dbReference>
<dbReference type="PANTHER" id="PTHR23503:SF54">
    <property type="entry name" value="MAJOR FACILITATOR SUPERFAMILY (MFS) PROFILE DOMAIN-CONTAINING PROTEIN"/>
    <property type="match status" value="1"/>
</dbReference>
<dbReference type="InterPro" id="IPR045263">
    <property type="entry name" value="GLUT"/>
</dbReference>
<reference evidence="7" key="2">
    <citation type="submission" date="2025-08" db="UniProtKB">
        <authorList>
            <consortium name="Ensembl"/>
        </authorList>
    </citation>
    <scope>IDENTIFICATION</scope>
</reference>
<dbReference type="GO" id="GO:0055056">
    <property type="term" value="F:D-glucose transmembrane transporter activity"/>
    <property type="evidence" value="ECO:0007669"/>
    <property type="project" value="TreeGrafter"/>
</dbReference>
<evidence type="ECO:0000256" key="4">
    <source>
        <dbReference type="ARBA" id="ARBA00023136"/>
    </source>
</evidence>
<accession>A0A8C4WUK6</accession>
<dbReference type="InterPro" id="IPR005829">
    <property type="entry name" value="Sugar_transporter_CS"/>
</dbReference>
<evidence type="ECO:0000256" key="3">
    <source>
        <dbReference type="ARBA" id="ARBA00022989"/>
    </source>
</evidence>
<dbReference type="InterPro" id="IPR005828">
    <property type="entry name" value="MFS_sugar_transport-like"/>
</dbReference>
<evidence type="ECO:0000259" key="6">
    <source>
        <dbReference type="PROSITE" id="PS50850"/>
    </source>
</evidence>
<feature type="transmembrane region" description="Helical" evidence="5">
    <location>
        <begin position="47"/>
        <end position="78"/>
    </location>
</feature>
<sequence length="216" mass="24085">MCIILPVFGSTPLFLHCEINIQQFKTDFQRYRLVITRNVGMWTFPKLLFTITLLWSLIVSIYCVGGLLGCLCSGYLVVKYGKKKCLLCNNMLIMVAALHMGFSKTAKSFEMILIGRFLYGISAGVCLNAHSQYLGEISPKKLRGFANTNALVFLTLGKVLGQIMGLRYLSILHTYMASSPHRARGWSAEQLRSSGAAAFCHELEQSWSTAPKPCNL</sequence>
<feature type="transmembrane region" description="Helical" evidence="5">
    <location>
        <begin position="150"/>
        <end position="169"/>
    </location>
</feature>
<protein>
    <recommendedName>
        <fullName evidence="6">Major facilitator superfamily (MFS) profile domain-containing protein</fullName>
    </recommendedName>
</protein>
<evidence type="ECO:0000313" key="7">
    <source>
        <dbReference type="Ensembl" id="ENSGEVP00005020249.1"/>
    </source>
</evidence>
<feature type="domain" description="Major facilitator superfamily (MFS) profile" evidence="6">
    <location>
        <begin position="1"/>
        <end position="216"/>
    </location>
</feature>
<feature type="transmembrane region" description="Helical" evidence="5">
    <location>
        <begin position="108"/>
        <end position="129"/>
    </location>
</feature>
<keyword evidence="3 5" id="KW-1133">Transmembrane helix</keyword>
<dbReference type="Pfam" id="PF00083">
    <property type="entry name" value="Sugar_tr"/>
    <property type="match status" value="1"/>
</dbReference>
<dbReference type="PROSITE" id="PS00217">
    <property type="entry name" value="SUGAR_TRANSPORT_2"/>
    <property type="match status" value="1"/>
</dbReference>
<evidence type="ECO:0000256" key="2">
    <source>
        <dbReference type="ARBA" id="ARBA00022692"/>
    </source>
</evidence>
<dbReference type="GO" id="GO:0005886">
    <property type="term" value="C:plasma membrane"/>
    <property type="evidence" value="ECO:0007669"/>
    <property type="project" value="TreeGrafter"/>
</dbReference>
<dbReference type="InterPro" id="IPR020846">
    <property type="entry name" value="MFS_dom"/>
</dbReference>
<dbReference type="GO" id="GO:0046323">
    <property type="term" value="P:D-glucose import"/>
    <property type="evidence" value="ECO:0007669"/>
    <property type="project" value="TreeGrafter"/>
</dbReference>
<comment type="subcellular location">
    <subcellularLocation>
        <location evidence="1">Membrane</location>
        <topology evidence="1">Multi-pass membrane protein</topology>
    </subcellularLocation>
</comment>
<reference evidence="7" key="1">
    <citation type="submission" date="2019-06" db="EMBL/GenBank/DDBJ databases">
        <title>G10K-VGP Goodes thornscrub tortoise genome, primary haplotype.</title>
        <authorList>
            <person name="Murphy B."/>
            <person name="Edwards T."/>
            <person name="Rhie A."/>
            <person name="Koren S."/>
            <person name="Phillippy A."/>
            <person name="Fedrigo O."/>
            <person name="Haase B."/>
            <person name="Mountcastle J."/>
            <person name="Lewin H."/>
            <person name="Damas J."/>
            <person name="Howe K."/>
            <person name="Formenti G."/>
            <person name="Myers G."/>
            <person name="Durbin R."/>
            <person name="Jarvis E.D."/>
        </authorList>
    </citation>
    <scope>NUCLEOTIDE SEQUENCE [LARGE SCALE GENOMIC DNA]</scope>
</reference>
<name>A0A8C4WUK6_9SAUR</name>
<dbReference type="AlphaFoldDB" id="A0A8C4WUK6"/>
<proteinExistence type="predicted"/>
<dbReference type="Ensembl" id="ENSGEVT00005021265.1">
    <property type="protein sequence ID" value="ENSGEVP00005020249.1"/>
    <property type="gene ID" value="ENSGEVG00005014248.1"/>
</dbReference>
<evidence type="ECO:0000313" key="8">
    <source>
        <dbReference type="Proteomes" id="UP000694390"/>
    </source>
</evidence>
<keyword evidence="8" id="KW-1185">Reference proteome</keyword>
<evidence type="ECO:0000256" key="5">
    <source>
        <dbReference type="SAM" id="Phobius"/>
    </source>
</evidence>
<dbReference type="SUPFAM" id="SSF103473">
    <property type="entry name" value="MFS general substrate transporter"/>
    <property type="match status" value="1"/>
</dbReference>
<feature type="transmembrane region" description="Helical" evidence="5">
    <location>
        <begin position="85"/>
        <end position="102"/>
    </location>
</feature>